<keyword evidence="13 16" id="KW-0472">Membrane</keyword>
<sequence>MLTMSMIFTTSLFLSLNHPLLMSITVILSSLNACFLLKSHTPSWLIMILFILYLGGMMVIFLYMCSLSYNMKISVNKKTLISSFLFSIVMLIMLMSNNSSINNKSFVPSILYSSPNSLMIIVLTTYLLIILMIMSSITTKKEGALKSI</sequence>
<evidence type="ECO:0000256" key="14">
    <source>
        <dbReference type="ARBA" id="ARBA00031019"/>
    </source>
</evidence>
<comment type="subcellular location">
    <subcellularLocation>
        <location evidence="1">Mitochondrion membrane</location>
        <topology evidence="1">Multi-pass membrane protein</topology>
    </subcellularLocation>
</comment>
<evidence type="ECO:0000313" key="17">
    <source>
        <dbReference type="EMBL" id="BCL84750.1"/>
    </source>
</evidence>
<keyword evidence="5" id="KW-0813">Transport</keyword>
<evidence type="ECO:0000256" key="7">
    <source>
        <dbReference type="ARBA" id="ARBA00022692"/>
    </source>
</evidence>
<comment type="similarity">
    <text evidence="2">Belongs to the complex I subunit 6 family.</text>
</comment>
<keyword evidence="8" id="KW-1278">Translocase</keyword>
<proteinExistence type="inferred from homology"/>
<protein>
    <recommendedName>
        <fullName evidence="4">NADH-ubiquinone oxidoreductase chain 6</fullName>
        <ecNumber evidence="3">7.1.1.2</ecNumber>
    </recommendedName>
    <alternativeName>
        <fullName evidence="14">NADH dehydrogenase subunit 6</fullName>
    </alternativeName>
</protein>
<keyword evidence="10 16" id="KW-1133">Transmembrane helix</keyword>
<evidence type="ECO:0000256" key="3">
    <source>
        <dbReference type="ARBA" id="ARBA00012944"/>
    </source>
</evidence>
<evidence type="ECO:0000256" key="15">
    <source>
        <dbReference type="ARBA" id="ARBA00049551"/>
    </source>
</evidence>
<reference evidence="17" key="1">
    <citation type="submission" date="2020-10" db="EMBL/GenBank/DDBJ databases">
        <title>Molecular characterization of the Japanese fish louse Argulus japonicus.</title>
        <authorList>
            <person name="Kawato S."/>
            <person name="Nozaki R."/>
            <person name="Hirono I."/>
            <person name="Kondo H."/>
        </authorList>
    </citation>
    <scope>NUCLEOTIDE SEQUENCE</scope>
    <source>
        <strain evidence="17">Shizuoka-2019</strain>
    </source>
</reference>
<keyword evidence="9" id="KW-0249">Electron transport</keyword>
<evidence type="ECO:0000256" key="9">
    <source>
        <dbReference type="ARBA" id="ARBA00022982"/>
    </source>
</evidence>
<evidence type="ECO:0000256" key="12">
    <source>
        <dbReference type="ARBA" id="ARBA00023128"/>
    </source>
</evidence>
<dbReference type="PANTHER" id="PTHR11435:SF1">
    <property type="entry name" value="NADH-UBIQUINONE OXIDOREDUCTASE CHAIN 6"/>
    <property type="match status" value="1"/>
</dbReference>
<feature type="transmembrane region" description="Helical" evidence="16">
    <location>
        <begin position="117"/>
        <end position="137"/>
    </location>
</feature>
<dbReference type="GO" id="GO:0008137">
    <property type="term" value="F:NADH dehydrogenase (ubiquinone) activity"/>
    <property type="evidence" value="ECO:0007669"/>
    <property type="project" value="UniProtKB-EC"/>
</dbReference>
<accession>A0A7I8F017</accession>
<feature type="transmembrane region" description="Helical" evidence="16">
    <location>
        <begin position="79"/>
        <end position="97"/>
    </location>
</feature>
<dbReference type="EC" id="7.1.1.2" evidence="3"/>
<evidence type="ECO:0000256" key="5">
    <source>
        <dbReference type="ARBA" id="ARBA00022448"/>
    </source>
</evidence>
<evidence type="ECO:0000256" key="16">
    <source>
        <dbReference type="SAM" id="Phobius"/>
    </source>
</evidence>
<evidence type="ECO:0000256" key="11">
    <source>
        <dbReference type="ARBA" id="ARBA00023027"/>
    </source>
</evidence>
<gene>
    <name evidence="17" type="primary">NAD6</name>
</gene>
<evidence type="ECO:0000256" key="6">
    <source>
        <dbReference type="ARBA" id="ARBA00022660"/>
    </source>
</evidence>
<dbReference type="InterPro" id="IPR050269">
    <property type="entry name" value="ComplexI_Subunit6"/>
</dbReference>
<keyword evidence="11" id="KW-0520">NAD</keyword>
<keyword evidence="6" id="KW-0679">Respiratory chain</keyword>
<feature type="transmembrane region" description="Helical" evidence="16">
    <location>
        <begin position="44"/>
        <end position="67"/>
    </location>
</feature>
<evidence type="ECO:0000256" key="2">
    <source>
        <dbReference type="ARBA" id="ARBA00005698"/>
    </source>
</evidence>
<keyword evidence="12 17" id="KW-0496">Mitochondrion</keyword>
<evidence type="ECO:0000256" key="1">
    <source>
        <dbReference type="ARBA" id="ARBA00004225"/>
    </source>
</evidence>
<dbReference type="AlphaFoldDB" id="A0A7I8F017"/>
<dbReference type="PANTHER" id="PTHR11435">
    <property type="entry name" value="NADH UBIQUINONE OXIDOREDUCTASE SUBUNIT ND6"/>
    <property type="match status" value="1"/>
</dbReference>
<name>A0A7I8F017_9CRUS</name>
<evidence type="ECO:0000256" key="10">
    <source>
        <dbReference type="ARBA" id="ARBA00022989"/>
    </source>
</evidence>
<evidence type="ECO:0000256" key="13">
    <source>
        <dbReference type="ARBA" id="ARBA00023136"/>
    </source>
</evidence>
<comment type="catalytic activity">
    <reaction evidence="15">
        <text>a ubiquinone + NADH + 5 H(+)(in) = a ubiquinol + NAD(+) + 4 H(+)(out)</text>
        <dbReference type="Rhea" id="RHEA:29091"/>
        <dbReference type="Rhea" id="RHEA-COMP:9565"/>
        <dbReference type="Rhea" id="RHEA-COMP:9566"/>
        <dbReference type="ChEBI" id="CHEBI:15378"/>
        <dbReference type="ChEBI" id="CHEBI:16389"/>
        <dbReference type="ChEBI" id="CHEBI:17976"/>
        <dbReference type="ChEBI" id="CHEBI:57540"/>
        <dbReference type="ChEBI" id="CHEBI:57945"/>
        <dbReference type="EC" id="7.1.1.2"/>
    </reaction>
</comment>
<dbReference type="EMBL" id="LC588400">
    <property type="protein sequence ID" value="BCL84750.1"/>
    <property type="molecule type" value="Genomic_DNA"/>
</dbReference>
<geneLocation type="mitochondrion" evidence="17"/>
<keyword evidence="7 16" id="KW-0812">Transmembrane</keyword>
<dbReference type="GO" id="GO:0031966">
    <property type="term" value="C:mitochondrial membrane"/>
    <property type="evidence" value="ECO:0007669"/>
    <property type="project" value="UniProtKB-SubCell"/>
</dbReference>
<evidence type="ECO:0000256" key="4">
    <source>
        <dbReference type="ARBA" id="ARBA00021095"/>
    </source>
</evidence>
<evidence type="ECO:0000256" key="8">
    <source>
        <dbReference type="ARBA" id="ARBA00022967"/>
    </source>
</evidence>
<organism evidence="17">
    <name type="scientific">Argulus japonicus</name>
    <dbReference type="NCBI Taxonomy" id="873553"/>
    <lineage>
        <taxon>Eukaryota</taxon>
        <taxon>Metazoa</taxon>
        <taxon>Ecdysozoa</taxon>
        <taxon>Arthropoda</taxon>
        <taxon>Crustacea</taxon>
        <taxon>Oligostraca</taxon>
        <taxon>Ichthyostraca</taxon>
        <taxon>Branchiura</taxon>
        <taxon>Arguloida</taxon>
        <taxon>Argulidae</taxon>
        <taxon>Argulus</taxon>
    </lineage>
</organism>